<dbReference type="EMBL" id="CM023488">
    <property type="protein sequence ID" value="KAH6923750.1"/>
    <property type="molecule type" value="Genomic_DNA"/>
</dbReference>
<reference evidence="1" key="1">
    <citation type="submission" date="2020-05" db="EMBL/GenBank/DDBJ databases">
        <title>Large-scale comparative analyses of tick genomes elucidate their genetic diversity and vector capacities.</title>
        <authorList>
            <person name="Jia N."/>
            <person name="Wang J."/>
            <person name="Shi W."/>
            <person name="Du L."/>
            <person name="Sun Y."/>
            <person name="Zhan W."/>
            <person name="Jiang J."/>
            <person name="Wang Q."/>
            <person name="Zhang B."/>
            <person name="Ji P."/>
            <person name="Sakyi L.B."/>
            <person name="Cui X."/>
            <person name="Yuan T."/>
            <person name="Jiang B."/>
            <person name="Yang W."/>
            <person name="Lam T.T.-Y."/>
            <person name="Chang Q."/>
            <person name="Ding S."/>
            <person name="Wang X."/>
            <person name="Zhu J."/>
            <person name="Ruan X."/>
            <person name="Zhao L."/>
            <person name="Wei J."/>
            <person name="Que T."/>
            <person name="Du C."/>
            <person name="Cheng J."/>
            <person name="Dai P."/>
            <person name="Han X."/>
            <person name="Huang E."/>
            <person name="Gao Y."/>
            <person name="Liu J."/>
            <person name="Shao H."/>
            <person name="Ye R."/>
            <person name="Li L."/>
            <person name="Wei W."/>
            <person name="Wang X."/>
            <person name="Wang C."/>
            <person name="Yang T."/>
            <person name="Huo Q."/>
            <person name="Li W."/>
            <person name="Guo W."/>
            <person name="Chen H."/>
            <person name="Zhou L."/>
            <person name="Ni X."/>
            <person name="Tian J."/>
            <person name="Zhou Y."/>
            <person name="Sheng Y."/>
            <person name="Liu T."/>
            <person name="Pan Y."/>
            <person name="Xia L."/>
            <person name="Li J."/>
            <person name="Zhao F."/>
            <person name="Cao W."/>
        </authorList>
    </citation>
    <scope>NUCLEOTIDE SEQUENCE</scope>
    <source>
        <strain evidence="1">Hyas-2018</strain>
    </source>
</reference>
<evidence type="ECO:0000313" key="2">
    <source>
        <dbReference type="Proteomes" id="UP000821845"/>
    </source>
</evidence>
<accession>A0ACB7RNI3</accession>
<evidence type="ECO:0000313" key="1">
    <source>
        <dbReference type="EMBL" id="KAH6923750.1"/>
    </source>
</evidence>
<name>A0ACB7RNI3_HYAAI</name>
<organism evidence="1 2">
    <name type="scientific">Hyalomma asiaticum</name>
    <name type="common">Tick</name>
    <dbReference type="NCBI Taxonomy" id="266040"/>
    <lineage>
        <taxon>Eukaryota</taxon>
        <taxon>Metazoa</taxon>
        <taxon>Ecdysozoa</taxon>
        <taxon>Arthropoda</taxon>
        <taxon>Chelicerata</taxon>
        <taxon>Arachnida</taxon>
        <taxon>Acari</taxon>
        <taxon>Parasitiformes</taxon>
        <taxon>Ixodida</taxon>
        <taxon>Ixodoidea</taxon>
        <taxon>Ixodidae</taxon>
        <taxon>Hyalomminae</taxon>
        <taxon>Hyalomma</taxon>
    </lineage>
</organism>
<gene>
    <name evidence="1" type="ORF">HPB50_005944</name>
</gene>
<sequence length="459" mass="49400">MTCSQVQESSFAKLAVSVGSPTQLQLSWTTLHEAAECDIVKHYEVSWWKHGPRQDSAPATGKSTTLTNETSLTVDKLEPHTTYAVQAVAVCQSGNVTTRRPTTIASATTYPVGLVRVSDVIISTTNRRPSLSDVFIKWTAKSSDPEAIEKHEYRITLCVGSEDVAENCRNTTVQGGRSKVTFAGVQNFASLLAAVRPVFNIPGNVFEGEESRALGTSWMPEVPKVEDLALSDITGRSARVSWSKLEELDGVVGAYYRVVLRTNKFRSNAEEADSGNEEQMLDASERAVEQVDTVVRDVPASEASLELLDLKPWTNYVITVTPGVTATGVAVVGESSGEAFETRAEPPSEPRSVSILKRGGDRYLTWLPPESWNGPRGGYEVSIACVQDNARSSKPSVVLSPDKTEFEAPSLTPATSCTLGVHAFNVHSGKSLDGGVVWVRLPLPGSEDAAAAEPSSNEA</sequence>
<proteinExistence type="predicted"/>
<comment type="caution">
    <text evidence="1">The sequence shown here is derived from an EMBL/GenBank/DDBJ whole genome shotgun (WGS) entry which is preliminary data.</text>
</comment>
<keyword evidence="2" id="KW-1185">Reference proteome</keyword>
<dbReference type="Proteomes" id="UP000821845">
    <property type="component" value="Chromosome 8"/>
</dbReference>
<protein>
    <submittedName>
        <fullName evidence="1">Uncharacterized protein</fullName>
    </submittedName>
</protein>